<protein>
    <submittedName>
        <fullName evidence="2">Uncharacterized protein</fullName>
    </submittedName>
</protein>
<dbReference type="EMBL" id="JAPFFF010000016">
    <property type="protein sequence ID" value="KAK8865429.1"/>
    <property type="molecule type" value="Genomic_DNA"/>
</dbReference>
<feature type="region of interest" description="Disordered" evidence="1">
    <location>
        <begin position="19"/>
        <end position="55"/>
    </location>
</feature>
<sequence length="55" mass="6632">MSFKLMDIIEYNNALNEEFEDEIDEDAELEEEDGEEEEFEEEEENTTDDETMNPY</sequence>
<name>A0ABR2IPP8_9EUKA</name>
<accession>A0ABR2IPP8</accession>
<keyword evidence="3" id="KW-1185">Reference proteome</keyword>
<dbReference type="Proteomes" id="UP001470230">
    <property type="component" value="Unassembled WGS sequence"/>
</dbReference>
<comment type="caution">
    <text evidence="2">The sequence shown here is derived from an EMBL/GenBank/DDBJ whole genome shotgun (WGS) entry which is preliminary data.</text>
</comment>
<evidence type="ECO:0000313" key="3">
    <source>
        <dbReference type="Proteomes" id="UP001470230"/>
    </source>
</evidence>
<evidence type="ECO:0000256" key="1">
    <source>
        <dbReference type="SAM" id="MobiDB-lite"/>
    </source>
</evidence>
<gene>
    <name evidence="2" type="ORF">M9Y10_010976</name>
</gene>
<organism evidence="2 3">
    <name type="scientific">Tritrichomonas musculus</name>
    <dbReference type="NCBI Taxonomy" id="1915356"/>
    <lineage>
        <taxon>Eukaryota</taxon>
        <taxon>Metamonada</taxon>
        <taxon>Parabasalia</taxon>
        <taxon>Tritrichomonadida</taxon>
        <taxon>Tritrichomonadidae</taxon>
        <taxon>Tritrichomonas</taxon>
    </lineage>
</organism>
<proteinExistence type="predicted"/>
<evidence type="ECO:0000313" key="2">
    <source>
        <dbReference type="EMBL" id="KAK8865429.1"/>
    </source>
</evidence>
<reference evidence="2 3" key="1">
    <citation type="submission" date="2024-04" db="EMBL/GenBank/DDBJ databases">
        <title>Tritrichomonas musculus Genome.</title>
        <authorList>
            <person name="Alves-Ferreira E."/>
            <person name="Grigg M."/>
            <person name="Lorenzi H."/>
            <person name="Galac M."/>
        </authorList>
    </citation>
    <scope>NUCLEOTIDE SEQUENCE [LARGE SCALE GENOMIC DNA]</scope>
    <source>
        <strain evidence="2 3">EAF2021</strain>
    </source>
</reference>